<dbReference type="PANTHER" id="PTHR30164">
    <property type="entry name" value="MTFA PEPTIDASE"/>
    <property type="match status" value="1"/>
</dbReference>
<dbReference type="Proteomes" id="UP000199595">
    <property type="component" value="Unassembled WGS sequence"/>
</dbReference>
<dbReference type="GO" id="GO:0005829">
    <property type="term" value="C:cytosol"/>
    <property type="evidence" value="ECO:0007669"/>
    <property type="project" value="TreeGrafter"/>
</dbReference>
<proteinExistence type="predicted"/>
<dbReference type="AlphaFoldDB" id="A0A1H3BIU4"/>
<evidence type="ECO:0000313" key="1">
    <source>
        <dbReference type="EMBL" id="SDX41705.1"/>
    </source>
</evidence>
<evidence type="ECO:0000313" key="2">
    <source>
        <dbReference type="Proteomes" id="UP000199595"/>
    </source>
</evidence>
<name>A0A1H3BIU4_9FLAO</name>
<dbReference type="PANTHER" id="PTHR30164:SF2">
    <property type="entry name" value="PROTEIN MTFA"/>
    <property type="match status" value="1"/>
</dbReference>
<dbReference type="Gene3D" id="1.10.472.150">
    <property type="entry name" value="Glucose-regulated metallo-peptidase M90, N-terminal domain"/>
    <property type="match status" value="1"/>
</dbReference>
<gene>
    <name evidence="1" type="ORF">SAMN05444411_105130</name>
</gene>
<dbReference type="Pfam" id="PF06167">
    <property type="entry name" value="Peptidase_M90"/>
    <property type="match status" value="1"/>
</dbReference>
<dbReference type="SUPFAM" id="SSF55486">
    <property type="entry name" value="Metalloproteases ('zincins'), catalytic domain"/>
    <property type="match status" value="1"/>
</dbReference>
<dbReference type="GO" id="GO:0004177">
    <property type="term" value="F:aminopeptidase activity"/>
    <property type="evidence" value="ECO:0007669"/>
    <property type="project" value="TreeGrafter"/>
</dbReference>
<dbReference type="InterPro" id="IPR042252">
    <property type="entry name" value="MtfA_N"/>
</dbReference>
<organism evidence="1 2">
    <name type="scientific">Lutibacter oricola</name>
    <dbReference type="NCBI Taxonomy" id="762486"/>
    <lineage>
        <taxon>Bacteria</taxon>
        <taxon>Pseudomonadati</taxon>
        <taxon>Bacteroidota</taxon>
        <taxon>Flavobacteriia</taxon>
        <taxon>Flavobacteriales</taxon>
        <taxon>Flavobacteriaceae</taxon>
        <taxon>Lutibacter</taxon>
    </lineage>
</organism>
<dbReference type="InterPro" id="IPR010384">
    <property type="entry name" value="MtfA_fam"/>
</dbReference>
<evidence type="ECO:0008006" key="3">
    <source>
        <dbReference type="Google" id="ProtNLM"/>
    </source>
</evidence>
<dbReference type="EMBL" id="FNNJ01000005">
    <property type="protein sequence ID" value="SDX41705.1"/>
    <property type="molecule type" value="Genomic_DNA"/>
</dbReference>
<protein>
    <recommendedName>
        <fullName evidence="3">Zinc-dependent peptidase</fullName>
    </recommendedName>
</protein>
<dbReference type="STRING" id="762486.SAMN05444411_105130"/>
<accession>A0A1H3BIU4</accession>
<keyword evidence="2" id="KW-1185">Reference proteome</keyword>
<dbReference type="CDD" id="cd20170">
    <property type="entry name" value="Peptidase_M90-like"/>
    <property type="match status" value="1"/>
</dbReference>
<reference evidence="1 2" key="1">
    <citation type="submission" date="2016-10" db="EMBL/GenBank/DDBJ databases">
        <authorList>
            <person name="de Groot N.N."/>
        </authorList>
    </citation>
    <scope>NUCLEOTIDE SEQUENCE [LARGE SCALE GENOMIC DNA]</scope>
    <source>
        <strain evidence="1 2">DSM 24956</strain>
    </source>
</reference>
<sequence>MLVNAVKGIFFENTNLPQLVVFPKELNILQTTIITKYSNFYNCLNKNEKRVFEHRVFRFIDEHKFIGNGIKITEEIKTLVATMAITLTFGMRRYLFSRVNTIIIYPKSYYSTILDQYHKGETNPKLHLVVFSWLDFLEGINDKQDNLNLALHEFSHALHFGFLNEQSYSAYNFKKYFDQILLFLINPENQKQLLNTNYLRSYAFENKFEFLAVLIEHFFETPTEFKQKLPEVFLLVQKMLNIDILKIYKNKPVIN</sequence>